<sequence length="174" mass="18877">MKKMICTLLAAPFAIAMSGCGAVPTSQQTNEDGAQPALKPLAQIAPYPAAAAGQTRWVIRLPQEADEKALQLELVAGKTMDVDCNRQWFSADMKAETLAGWGYTYHVLQDVKGPASTLMACRGQPKKPGFVPVSGAGYLLRYNSKLPVVAYLPEGFTLQYRIWRAGDNVTAKEE</sequence>
<dbReference type="PROSITE" id="PS51257">
    <property type="entry name" value="PROKAR_LIPOPROTEIN"/>
    <property type="match status" value="1"/>
</dbReference>
<dbReference type="PANTHER" id="PTHR35890:SF3">
    <property type="entry name" value="ECOTIN"/>
    <property type="match status" value="1"/>
</dbReference>
<keyword evidence="3" id="KW-0646">Protease inhibitor</keyword>
<keyword evidence="4" id="KW-1185">Reference proteome</keyword>
<keyword evidence="2" id="KW-0732">Signal</keyword>
<dbReference type="GO" id="GO:0004867">
    <property type="term" value="F:serine-type endopeptidase inhibitor activity"/>
    <property type="evidence" value="ECO:0007669"/>
    <property type="project" value="UniProtKB-KW"/>
</dbReference>
<accession>A0ABW0MBW3</accession>
<dbReference type="Proteomes" id="UP001596045">
    <property type="component" value="Unassembled WGS sequence"/>
</dbReference>
<organism evidence="3 4">
    <name type="scientific">Paraherbaspirillum soli</name>
    <dbReference type="NCBI Taxonomy" id="631222"/>
    <lineage>
        <taxon>Bacteria</taxon>
        <taxon>Pseudomonadati</taxon>
        <taxon>Pseudomonadota</taxon>
        <taxon>Betaproteobacteria</taxon>
        <taxon>Burkholderiales</taxon>
        <taxon>Oxalobacteraceae</taxon>
        <taxon>Paraherbaspirillum</taxon>
    </lineage>
</organism>
<dbReference type="InterPro" id="IPR027438">
    <property type="entry name" value="Ecotin_C"/>
</dbReference>
<protein>
    <submittedName>
        <fullName evidence="3">Serine protease inhibitor ecotin</fullName>
    </submittedName>
</protein>
<comment type="similarity">
    <text evidence="1">Belongs to the protease inhibitor I11 (ecotin) family.</text>
</comment>
<name>A0ABW0MBW3_9BURK</name>
<feature type="signal peptide" evidence="2">
    <location>
        <begin position="1"/>
        <end position="22"/>
    </location>
</feature>
<evidence type="ECO:0000256" key="2">
    <source>
        <dbReference type="SAM" id="SignalP"/>
    </source>
</evidence>
<evidence type="ECO:0000256" key="1">
    <source>
        <dbReference type="ARBA" id="ARBA00010558"/>
    </source>
</evidence>
<dbReference type="SUPFAM" id="SSF49772">
    <property type="entry name" value="Ecotin, trypsin inhibitor"/>
    <property type="match status" value="1"/>
</dbReference>
<dbReference type="Gene3D" id="4.10.1230.10">
    <property type="entry name" value="Ecotin, trypsin inhibitor"/>
    <property type="match status" value="1"/>
</dbReference>
<keyword evidence="3" id="KW-0722">Serine protease inhibitor</keyword>
<reference evidence="4" key="1">
    <citation type="journal article" date="2019" name="Int. J. Syst. Evol. Microbiol.">
        <title>The Global Catalogue of Microorganisms (GCM) 10K type strain sequencing project: providing services to taxonomists for standard genome sequencing and annotation.</title>
        <authorList>
            <consortium name="The Broad Institute Genomics Platform"/>
            <consortium name="The Broad Institute Genome Sequencing Center for Infectious Disease"/>
            <person name="Wu L."/>
            <person name="Ma J."/>
        </authorList>
    </citation>
    <scope>NUCLEOTIDE SEQUENCE [LARGE SCALE GENOMIC DNA]</scope>
    <source>
        <strain evidence="4">JCM 17066</strain>
    </source>
</reference>
<dbReference type="PANTHER" id="PTHR35890">
    <property type="match status" value="1"/>
</dbReference>
<comment type="caution">
    <text evidence="3">The sequence shown here is derived from an EMBL/GenBank/DDBJ whole genome shotgun (WGS) entry which is preliminary data.</text>
</comment>
<dbReference type="RefSeq" id="WP_378998508.1">
    <property type="nucleotide sequence ID" value="NZ_JBHSMT010000026.1"/>
</dbReference>
<proteinExistence type="inferred from homology"/>
<dbReference type="Gene3D" id="2.60.40.550">
    <property type="entry name" value="Ecotin"/>
    <property type="match status" value="1"/>
</dbReference>
<dbReference type="Pfam" id="PF03974">
    <property type="entry name" value="Ecotin"/>
    <property type="match status" value="1"/>
</dbReference>
<dbReference type="InterPro" id="IPR036198">
    <property type="entry name" value="Ecotin_sf"/>
</dbReference>
<evidence type="ECO:0000313" key="3">
    <source>
        <dbReference type="EMBL" id="MFC5475329.1"/>
    </source>
</evidence>
<evidence type="ECO:0000313" key="4">
    <source>
        <dbReference type="Proteomes" id="UP001596045"/>
    </source>
</evidence>
<feature type="chain" id="PRO_5047382343" evidence="2">
    <location>
        <begin position="23"/>
        <end position="174"/>
    </location>
</feature>
<gene>
    <name evidence="3" type="primary">eco</name>
    <name evidence="3" type="ORF">ACFPM8_15320</name>
</gene>
<dbReference type="InterPro" id="IPR005658">
    <property type="entry name" value="Prot_inh_ecotin"/>
</dbReference>
<dbReference type="NCBIfam" id="NF002987">
    <property type="entry name" value="PRK03719.1"/>
    <property type="match status" value="1"/>
</dbReference>
<dbReference type="EMBL" id="JBHSMT010000026">
    <property type="protein sequence ID" value="MFC5475329.1"/>
    <property type="molecule type" value="Genomic_DNA"/>
</dbReference>